<sequence>MTRGLDAGGMNSTDLLVVGGGPAGLATAAAAARLGRRVRVLERRTEQRRHSRALVVHAHTLEELEAIDVAQPLIDAGLPSRRLTISRGGRTLLAADFQRVNSRFPYALVVSQEVTERLLQQRCVELGVELLPGTEVVDCFDGGVRLADGQELSAPQIVGADGLGSVIRARTGIGFPGSSDTRHFTLADVRLSGDAPAGLNLHLEPDGILVLGSLPDQLTRIIADAPTENEPSREILQRMLATRGPAGLAIDEVEWSSRFSVQHRLADSFGRGRINLVGDAAHVHSPVGGQGMNLGIVDGIELAQALVDGPEAVELWRVRRRAAARQIVRTTETLFGLATSRQPVVRRIVPRLLGLAGHTPSIPHRLATLASGLR</sequence>
<protein>
    <submittedName>
        <fullName evidence="3">Pentachlorophenol monooxygenase</fullName>
    </submittedName>
</protein>
<dbReference type="PRINTS" id="PR00420">
    <property type="entry name" value="RNGMNOXGNASE"/>
</dbReference>
<reference evidence="3 4" key="1">
    <citation type="submission" date="2017-07" db="EMBL/GenBank/DDBJ databases">
        <title>Draft whole genome sequences of clinical Proprionibacteriaceae strains.</title>
        <authorList>
            <person name="Bernier A.-M."/>
            <person name="Bernard K."/>
            <person name="Domingo M.-C."/>
        </authorList>
    </citation>
    <scope>NUCLEOTIDE SEQUENCE [LARGE SCALE GENOMIC DNA]</scope>
    <source>
        <strain evidence="3 4">NML 130396</strain>
    </source>
</reference>
<dbReference type="OrthoDB" id="3316391at2"/>
<keyword evidence="3" id="KW-0503">Monooxygenase</keyword>
<dbReference type="InterPro" id="IPR002938">
    <property type="entry name" value="FAD-bd"/>
</dbReference>
<dbReference type="InterPro" id="IPR036188">
    <property type="entry name" value="FAD/NAD-bd_sf"/>
</dbReference>
<dbReference type="RefSeq" id="WP_094363742.1">
    <property type="nucleotide sequence ID" value="NZ_NMVQ01000012.1"/>
</dbReference>
<evidence type="ECO:0000313" key="4">
    <source>
        <dbReference type="Proteomes" id="UP000216311"/>
    </source>
</evidence>
<dbReference type="AlphaFoldDB" id="A0A255H308"/>
<keyword evidence="4" id="KW-1185">Reference proteome</keyword>
<dbReference type="SUPFAM" id="SSF51905">
    <property type="entry name" value="FAD/NAD(P)-binding domain"/>
    <property type="match status" value="1"/>
</dbReference>
<dbReference type="PANTHER" id="PTHR43476:SF5">
    <property type="entry name" value="FAD-DEPENDENT MONOOXYGENASE"/>
    <property type="match status" value="1"/>
</dbReference>
<dbReference type="Pfam" id="PF01494">
    <property type="entry name" value="FAD_binding_3"/>
    <property type="match status" value="1"/>
</dbReference>
<dbReference type="PANTHER" id="PTHR43476">
    <property type="entry name" value="3-(3-HYDROXY-PHENYL)PROPIONATE/3-HYDROXYCINNAMIC ACID HYDROXYLASE"/>
    <property type="match status" value="1"/>
</dbReference>
<proteinExistence type="predicted"/>
<name>A0A255H308_9ACTN</name>
<dbReference type="Proteomes" id="UP000216311">
    <property type="component" value="Unassembled WGS sequence"/>
</dbReference>
<dbReference type="GO" id="GO:0004497">
    <property type="term" value="F:monooxygenase activity"/>
    <property type="evidence" value="ECO:0007669"/>
    <property type="project" value="UniProtKB-KW"/>
</dbReference>
<keyword evidence="1" id="KW-0560">Oxidoreductase</keyword>
<comment type="caution">
    <text evidence="3">The sequence shown here is derived from an EMBL/GenBank/DDBJ whole genome shotgun (WGS) entry which is preliminary data.</text>
</comment>
<dbReference type="GO" id="GO:0071949">
    <property type="term" value="F:FAD binding"/>
    <property type="evidence" value="ECO:0007669"/>
    <property type="project" value="InterPro"/>
</dbReference>
<dbReference type="Gene3D" id="3.30.70.2450">
    <property type="match status" value="1"/>
</dbReference>
<dbReference type="InterPro" id="IPR050631">
    <property type="entry name" value="PheA/TfdB_FAD_monoxygenase"/>
</dbReference>
<dbReference type="EMBL" id="NMVQ01000012">
    <property type="protein sequence ID" value="OYO22000.1"/>
    <property type="molecule type" value="Genomic_DNA"/>
</dbReference>
<evidence type="ECO:0000259" key="2">
    <source>
        <dbReference type="Pfam" id="PF01494"/>
    </source>
</evidence>
<dbReference type="Gene3D" id="3.50.50.60">
    <property type="entry name" value="FAD/NAD(P)-binding domain"/>
    <property type="match status" value="1"/>
</dbReference>
<evidence type="ECO:0000256" key="1">
    <source>
        <dbReference type="ARBA" id="ARBA00023002"/>
    </source>
</evidence>
<organism evidence="3 4">
    <name type="scientific">Enemella dayhoffiae</name>
    <dbReference type="NCBI Taxonomy" id="2016507"/>
    <lineage>
        <taxon>Bacteria</taxon>
        <taxon>Bacillati</taxon>
        <taxon>Actinomycetota</taxon>
        <taxon>Actinomycetes</taxon>
        <taxon>Propionibacteriales</taxon>
        <taxon>Propionibacteriaceae</taxon>
        <taxon>Enemella</taxon>
    </lineage>
</organism>
<feature type="domain" description="FAD-binding" evidence="2">
    <location>
        <begin position="13"/>
        <end position="307"/>
    </location>
</feature>
<evidence type="ECO:0000313" key="3">
    <source>
        <dbReference type="EMBL" id="OYO22000.1"/>
    </source>
</evidence>
<gene>
    <name evidence="3" type="ORF">CGZ93_08740</name>
</gene>
<accession>A0A255H308</accession>